<proteinExistence type="predicted"/>
<keyword evidence="2" id="KW-1185">Reference proteome</keyword>
<accession>A0ACB9IVL9</accession>
<reference evidence="2" key="1">
    <citation type="journal article" date="2022" name="Mol. Ecol. Resour.">
        <title>The genomes of chicory, endive, great burdock and yacon provide insights into Asteraceae palaeo-polyploidization history and plant inulin production.</title>
        <authorList>
            <person name="Fan W."/>
            <person name="Wang S."/>
            <person name="Wang H."/>
            <person name="Wang A."/>
            <person name="Jiang F."/>
            <person name="Liu H."/>
            <person name="Zhao H."/>
            <person name="Xu D."/>
            <person name="Zhang Y."/>
        </authorList>
    </citation>
    <scope>NUCLEOTIDE SEQUENCE [LARGE SCALE GENOMIC DNA]</scope>
    <source>
        <strain evidence="2">cv. Yunnan</strain>
    </source>
</reference>
<protein>
    <submittedName>
        <fullName evidence="1">Uncharacterized protein</fullName>
    </submittedName>
</protein>
<gene>
    <name evidence="1" type="ORF">L1987_16788</name>
</gene>
<evidence type="ECO:0000313" key="1">
    <source>
        <dbReference type="EMBL" id="KAI3812084.1"/>
    </source>
</evidence>
<dbReference type="EMBL" id="CM042023">
    <property type="protein sequence ID" value="KAI3812084.1"/>
    <property type="molecule type" value="Genomic_DNA"/>
</dbReference>
<evidence type="ECO:0000313" key="2">
    <source>
        <dbReference type="Proteomes" id="UP001056120"/>
    </source>
</evidence>
<sequence>MYKSSSPSISMTKKCEMKLLGITGSPFVTRVEFVLKLKSIEYEYFEEDLLNKSELLVTSNPVFRRVPVLLHANKQPMAESLPIMEYLDELKPDVHPLLPSDPSDRVQCRVLAYTFDTLCVPWIKEFMLTREKERKEELKTLLIEGFVMLEEAFVKLSKGKAFFCGDDIGYLDIVVGSCLGWIKLYGIVFDFNVIEEDRNPRLAEWGKNMWSHEVAKNVIPSHEIHMKFLNMLLDMFPPLPVSTNDAITGVMYWNLFDVMVDVVIASLMISGLSSPIWRVQLSSWMGEGWSTLKMNQGQFQARGSGGGESMKNEDVGPIMYLMYCDRKVR</sequence>
<dbReference type="Proteomes" id="UP001056120">
    <property type="component" value="Linkage Group LG06"/>
</dbReference>
<comment type="caution">
    <text evidence="1">The sequence shown here is derived from an EMBL/GenBank/DDBJ whole genome shotgun (WGS) entry which is preliminary data.</text>
</comment>
<reference evidence="1 2" key="2">
    <citation type="journal article" date="2022" name="Mol. Ecol. Resour.">
        <title>The genomes of chicory, endive, great burdock and yacon provide insights into Asteraceae paleo-polyploidization history and plant inulin production.</title>
        <authorList>
            <person name="Fan W."/>
            <person name="Wang S."/>
            <person name="Wang H."/>
            <person name="Wang A."/>
            <person name="Jiang F."/>
            <person name="Liu H."/>
            <person name="Zhao H."/>
            <person name="Xu D."/>
            <person name="Zhang Y."/>
        </authorList>
    </citation>
    <scope>NUCLEOTIDE SEQUENCE [LARGE SCALE GENOMIC DNA]</scope>
    <source>
        <strain evidence="2">cv. Yunnan</strain>
        <tissue evidence="1">Leaves</tissue>
    </source>
</reference>
<name>A0ACB9IVL9_9ASTR</name>
<organism evidence="1 2">
    <name type="scientific">Smallanthus sonchifolius</name>
    <dbReference type="NCBI Taxonomy" id="185202"/>
    <lineage>
        <taxon>Eukaryota</taxon>
        <taxon>Viridiplantae</taxon>
        <taxon>Streptophyta</taxon>
        <taxon>Embryophyta</taxon>
        <taxon>Tracheophyta</taxon>
        <taxon>Spermatophyta</taxon>
        <taxon>Magnoliopsida</taxon>
        <taxon>eudicotyledons</taxon>
        <taxon>Gunneridae</taxon>
        <taxon>Pentapetalae</taxon>
        <taxon>asterids</taxon>
        <taxon>campanulids</taxon>
        <taxon>Asterales</taxon>
        <taxon>Asteraceae</taxon>
        <taxon>Asteroideae</taxon>
        <taxon>Heliantheae alliance</taxon>
        <taxon>Millerieae</taxon>
        <taxon>Smallanthus</taxon>
    </lineage>
</organism>